<organism evidence="1 2">
    <name type="scientific">Pistacia atlantica</name>
    <dbReference type="NCBI Taxonomy" id="434234"/>
    <lineage>
        <taxon>Eukaryota</taxon>
        <taxon>Viridiplantae</taxon>
        <taxon>Streptophyta</taxon>
        <taxon>Embryophyta</taxon>
        <taxon>Tracheophyta</taxon>
        <taxon>Spermatophyta</taxon>
        <taxon>Magnoliopsida</taxon>
        <taxon>eudicotyledons</taxon>
        <taxon>Gunneridae</taxon>
        <taxon>Pentapetalae</taxon>
        <taxon>rosids</taxon>
        <taxon>malvids</taxon>
        <taxon>Sapindales</taxon>
        <taxon>Anacardiaceae</taxon>
        <taxon>Pistacia</taxon>
    </lineage>
</organism>
<reference evidence="2" key="1">
    <citation type="journal article" date="2023" name="G3 (Bethesda)">
        <title>Genome assembly and association tests identify interacting loci associated with vigor, precocity, and sex in interspecific pistachio rootstocks.</title>
        <authorList>
            <person name="Palmer W."/>
            <person name="Jacygrad E."/>
            <person name="Sagayaradj S."/>
            <person name="Cavanaugh K."/>
            <person name="Han R."/>
            <person name="Bertier L."/>
            <person name="Beede B."/>
            <person name="Kafkas S."/>
            <person name="Golino D."/>
            <person name="Preece J."/>
            <person name="Michelmore R."/>
        </authorList>
    </citation>
    <scope>NUCLEOTIDE SEQUENCE [LARGE SCALE GENOMIC DNA]</scope>
</reference>
<evidence type="ECO:0000313" key="2">
    <source>
        <dbReference type="Proteomes" id="UP001164250"/>
    </source>
</evidence>
<protein>
    <submittedName>
        <fullName evidence="1">Uncharacterized protein</fullName>
    </submittedName>
</protein>
<accession>A0ACC1BWI7</accession>
<sequence length="156" mass="17584">MLIFACLLHPGLVEDLLQEIKSAFLMAFTTLTNPKTIFGLGPNKSILGTIIRPNPVLLERKGGSNGEMTFNNLLPGDGEPLETQYVDQQQEILFNWRSDHEEESFPRGEDSGQSSGKKRKASSKEKYRKKKVKQSGEMEKHEESGSREERSSKKKS</sequence>
<comment type="caution">
    <text evidence="1">The sequence shown here is derived from an EMBL/GenBank/DDBJ whole genome shotgun (WGS) entry which is preliminary data.</text>
</comment>
<gene>
    <name evidence="1" type="ORF">Patl1_04643</name>
</gene>
<keyword evidence="2" id="KW-1185">Reference proteome</keyword>
<name>A0ACC1BWI7_9ROSI</name>
<dbReference type="EMBL" id="CM047899">
    <property type="protein sequence ID" value="KAJ0103349.1"/>
    <property type="molecule type" value="Genomic_DNA"/>
</dbReference>
<dbReference type="Proteomes" id="UP001164250">
    <property type="component" value="Chromosome 3"/>
</dbReference>
<evidence type="ECO:0000313" key="1">
    <source>
        <dbReference type="EMBL" id="KAJ0103349.1"/>
    </source>
</evidence>
<proteinExistence type="predicted"/>